<accession>A0A0B2P2N6</accession>
<evidence type="ECO:0000313" key="1">
    <source>
        <dbReference type="EMBL" id="KHN01947.1"/>
    </source>
</evidence>
<dbReference type="PANTHER" id="PTHR33116">
    <property type="entry name" value="REVERSE TRANSCRIPTASE ZINC-BINDING DOMAIN-CONTAINING PROTEIN-RELATED-RELATED"/>
    <property type="match status" value="1"/>
</dbReference>
<name>A0A0B2P2N6_GLYSO</name>
<sequence length="106" mass="12033">LQYANGTIFIGKAKVENVLLIKSMLRCFELVSSLKINFFKSSLGAIGVENDLLTRFAGMLNCRLMHISFLYLGIPVGAIHRKENTWQPIVDKFDRKLTSWKSKVLS</sequence>
<proteinExistence type="predicted"/>
<dbReference type="AlphaFoldDB" id="A0A0B2P2N6"/>
<dbReference type="Proteomes" id="UP000053555">
    <property type="component" value="Unassembled WGS sequence"/>
</dbReference>
<gene>
    <name evidence="1" type="ORF">glysoja_040779</name>
</gene>
<feature type="non-terminal residue" evidence="1">
    <location>
        <position position="106"/>
    </location>
</feature>
<dbReference type="EMBL" id="KN670632">
    <property type="protein sequence ID" value="KHN01947.1"/>
    <property type="molecule type" value="Genomic_DNA"/>
</dbReference>
<organism evidence="1">
    <name type="scientific">Glycine soja</name>
    <name type="common">Wild soybean</name>
    <dbReference type="NCBI Taxonomy" id="3848"/>
    <lineage>
        <taxon>Eukaryota</taxon>
        <taxon>Viridiplantae</taxon>
        <taxon>Streptophyta</taxon>
        <taxon>Embryophyta</taxon>
        <taxon>Tracheophyta</taxon>
        <taxon>Spermatophyta</taxon>
        <taxon>Magnoliopsida</taxon>
        <taxon>eudicotyledons</taxon>
        <taxon>Gunneridae</taxon>
        <taxon>Pentapetalae</taxon>
        <taxon>rosids</taxon>
        <taxon>fabids</taxon>
        <taxon>Fabales</taxon>
        <taxon>Fabaceae</taxon>
        <taxon>Papilionoideae</taxon>
        <taxon>50 kb inversion clade</taxon>
        <taxon>NPAAA clade</taxon>
        <taxon>indigoferoid/millettioid clade</taxon>
        <taxon>Phaseoleae</taxon>
        <taxon>Glycine</taxon>
        <taxon>Glycine subgen. Soja</taxon>
    </lineage>
</organism>
<feature type="non-terminal residue" evidence="1">
    <location>
        <position position="1"/>
    </location>
</feature>
<reference evidence="1" key="1">
    <citation type="submission" date="2014-07" db="EMBL/GenBank/DDBJ databases">
        <title>Identification of a novel salt tolerance gene in wild soybean by whole-genome sequencing.</title>
        <authorList>
            <person name="Lam H.-M."/>
            <person name="Qi X."/>
            <person name="Li M.-W."/>
            <person name="Liu X."/>
            <person name="Xie M."/>
            <person name="Ni M."/>
            <person name="Xu X."/>
        </authorList>
    </citation>
    <scope>NUCLEOTIDE SEQUENCE [LARGE SCALE GENOMIC DNA]</scope>
    <source>
        <tissue evidence="1">Root</tissue>
    </source>
</reference>
<protein>
    <submittedName>
        <fullName evidence="1">Uncharacterized protein</fullName>
    </submittedName>
</protein>
<dbReference type="PANTHER" id="PTHR33116:SF78">
    <property type="entry name" value="OS12G0587133 PROTEIN"/>
    <property type="match status" value="1"/>
</dbReference>